<feature type="compositionally biased region" description="Polar residues" evidence="1">
    <location>
        <begin position="71"/>
        <end position="113"/>
    </location>
</feature>
<sequence>MDNKSFNLASHWEELAESFQSICLKEIYFTDLMIIIKGWNPKRQSKLLEERESTIRENQATIQAIEEKLNQTEPTLIPSGSQGVDQPNYPVSSHPLGNSRSLAKSHHSSQYQVDSRRQQGYKGKNKTSFRHRQKESDQMIQKLLELVKEVHKNQK</sequence>
<gene>
    <name evidence="2" type="ORF">O181_037503</name>
</gene>
<protein>
    <submittedName>
        <fullName evidence="2">Uncharacterized protein</fullName>
    </submittedName>
</protein>
<accession>A0A9Q3DBJ3</accession>
<evidence type="ECO:0000256" key="1">
    <source>
        <dbReference type="SAM" id="MobiDB-lite"/>
    </source>
</evidence>
<evidence type="ECO:0000313" key="3">
    <source>
        <dbReference type="Proteomes" id="UP000765509"/>
    </source>
</evidence>
<organism evidence="2 3">
    <name type="scientific">Austropuccinia psidii MF-1</name>
    <dbReference type="NCBI Taxonomy" id="1389203"/>
    <lineage>
        <taxon>Eukaryota</taxon>
        <taxon>Fungi</taxon>
        <taxon>Dikarya</taxon>
        <taxon>Basidiomycota</taxon>
        <taxon>Pucciniomycotina</taxon>
        <taxon>Pucciniomycetes</taxon>
        <taxon>Pucciniales</taxon>
        <taxon>Sphaerophragmiaceae</taxon>
        <taxon>Austropuccinia</taxon>
    </lineage>
</organism>
<dbReference type="AlphaFoldDB" id="A0A9Q3DBJ3"/>
<dbReference type="Proteomes" id="UP000765509">
    <property type="component" value="Unassembled WGS sequence"/>
</dbReference>
<name>A0A9Q3DBJ3_9BASI</name>
<feature type="region of interest" description="Disordered" evidence="1">
    <location>
        <begin position="69"/>
        <end position="137"/>
    </location>
</feature>
<reference evidence="2" key="1">
    <citation type="submission" date="2021-03" db="EMBL/GenBank/DDBJ databases">
        <title>Draft genome sequence of rust myrtle Austropuccinia psidii MF-1, a brazilian biotype.</title>
        <authorList>
            <person name="Quecine M.C."/>
            <person name="Pachon D.M.R."/>
            <person name="Bonatelli M.L."/>
            <person name="Correr F.H."/>
            <person name="Franceschini L.M."/>
            <person name="Leite T.F."/>
            <person name="Margarido G.R.A."/>
            <person name="Almeida C.A."/>
            <person name="Ferrarezi J.A."/>
            <person name="Labate C.A."/>
        </authorList>
    </citation>
    <scope>NUCLEOTIDE SEQUENCE</scope>
    <source>
        <strain evidence="2">MF-1</strain>
    </source>
</reference>
<evidence type="ECO:0000313" key="2">
    <source>
        <dbReference type="EMBL" id="MBW0497788.1"/>
    </source>
</evidence>
<keyword evidence="3" id="KW-1185">Reference proteome</keyword>
<proteinExistence type="predicted"/>
<comment type="caution">
    <text evidence="2">The sequence shown here is derived from an EMBL/GenBank/DDBJ whole genome shotgun (WGS) entry which is preliminary data.</text>
</comment>
<feature type="compositionally biased region" description="Basic residues" evidence="1">
    <location>
        <begin position="123"/>
        <end position="133"/>
    </location>
</feature>
<dbReference type="EMBL" id="AVOT02014374">
    <property type="protein sequence ID" value="MBW0497788.1"/>
    <property type="molecule type" value="Genomic_DNA"/>
</dbReference>